<dbReference type="AlphaFoldDB" id="A0A1D9LDW0"/>
<evidence type="ECO:0000313" key="1">
    <source>
        <dbReference type="EMBL" id="AOZ49456.1"/>
    </source>
</evidence>
<sequence length="74" mass="8143">MFVRQIFPSTFLAVFKIGERVSVAVFVQGVLADWRGCFALVGALSVMKTRGPAMHASGKVSRSQEQCLIRWTPA</sequence>
<gene>
    <name evidence="1" type="ORF">BKX93_05230</name>
</gene>
<proteinExistence type="predicted"/>
<reference evidence="1 2" key="1">
    <citation type="submission" date="2016-10" db="EMBL/GenBank/DDBJ databases">
        <title>Chromobacterium muskegensis sp. nov., an insecticidal bacterium isolated from Sphagnum bogs.</title>
        <authorList>
            <person name="Sparks M.E."/>
            <person name="Blackburn M.B."/>
            <person name="Gundersen-Rindal D.E."/>
            <person name="Mitchell A."/>
            <person name="Farrar R."/>
            <person name="Kuhar D."/>
        </authorList>
    </citation>
    <scope>NUCLEOTIDE SEQUENCE [LARGE SCALE GENOMIC DNA]</scope>
    <source>
        <strain evidence="1 2">21-1</strain>
    </source>
</reference>
<dbReference type="Proteomes" id="UP000178776">
    <property type="component" value="Chromosome"/>
</dbReference>
<dbReference type="KEGG" id="cvc:BKX93_05230"/>
<accession>A0A1D9LDW0</accession>
<dbReference type="EMBL" id="CP017707">
    <property type="protein sequence ID" value="AOZ49456.1"/>
    <property type="molecule type" value="Genomic_DNA"/>
</dbReference>
<protein>
    <submittedName>
        <fullName evidence="1">Uncharacterized protein</fullName>
    </submittedName>
</protein>
<organism evidence="1 2">
    <name type="scientific">Chromobacterium vaccinii</name>
    <dbReference type="NCBI Taxonomy" id="1108595"/>
    <lineage>
        <taxon>Bacteria</taxon>
        <taxon>Pseudomonadati</taxon>
        <taxon>Pseudomonadota</taxon>
        <taxon>Betaproteobacteria</taxon>
        <taxon>Neisseriales</taxon>
        <taxon>Chromobacteriaceae</taxon>
        <taxon>Chromobacterium</taxon>
    </lineage>
</organism>
<evidence type="ECO:0000313" key="2">
    <source>
        <dbReference type="Proteomes" id="UP000178776"/>
    </source>
</evidence>
<name>A0A1D9LDW0_9NEIS</name>